<evidence type="ECO:0000256" key="1">
    <source>
        <dbReference type="ARBA" id="ARBA00009402"/>
    </source>
</evidence>
<reference evidence="7 8" key="1">
    <citation type="submission" date="2020-04" db="EMBL/GenBank/DDBJ databases">
        <title>MicrobeNet Type strains.</title>
        <authorList>
            <person name="Nicholson A.C."/>
        </authorList>
    </citation>
    <scope>NUCLEOTIDE SEQUENCE [LARGE SCALE GENOMIC DNA]</scope>
    <source>
        <strain evidence="7 8">ATCC 23612</strain>
    </source>
</reference>
<dbReference type="GO" id="GO:0006313">
    <property type="term" value="P:DNA transposition"/>
    <property type="evidence" value="ECO:0007669"/>
    <property type="project" value="InterPro"/>
</dbReference>
<evidence type="ECO:0000313" key="7">
    <source>
        <dbReference type="EMBL" id="NKZ00186.1"/>
    </source>
</evidence>
<dbReference type="InterPro" id="IPR047653">
    <property type="entry name" value="Tn3-like_transpos"/>
</dbReference>
<feature type="domain" description="Tn3 transposase DDE" evidence="5">
    <location>
        <begin position="585"/>
        <end position="972"/>
    </location>
</feature>
<organism evidence="7 8">
    <name type="scientific">Nocardiopsis alborubida</name>
    <dbReference type="NCBI Taxonomy" id="146802"/>
    <lineage>
        <taxon>Bacteria</taxon>
        <taxon>Bacillati</taxon>
        <taxon>Actinomycetota</taxon>
        <taxon>Actinomycetes</taxon>
        <taxon>Streptosporangiales</taxon>
        <taxon>Nocardiopsidaceae</taxon>
        <taxon>Nocardiopsis</taxon>
    </lineage>
</organism>
<dbReference type="GO" id="GO:0003677">
    <property type="term" value="F:DNA binding"/>
    <property type="evidence" value="ECO:0007669"/>
    <property type="project" value="UniProtKB-KW"/>
</dbReference>
<dbReference type="Pfam" id="PF13700">
    <property type="entry name" value="DUF4158"/>
    <property type="match status" value="1"/>
</dbReference>
<evidence type="ECO:0000259" key="5">
    <source>
        <dbReference type="Pfam" id="PF01526"/>
    </source>
</evidence>
<dbReference type="Pfam" id="PF01526">
    <property type="entry name" value="DDE_Tnp_Tn3"/>
    <property type="match status" value="1"/>
</dbReference>
<feature type="domain" description="DUF4158" evidence="6">
    <location>
        <begin position="6"/>
        <end position="154"/>
    </location>
</feature>
<evidence type="ECO:0000259" key="6">
    <source>
        <dbReference type="Pfam" id="PF13700"/>
    </source>
</evidence>
<dbReference type="InterPro" id="IPR002513">
    <property type="entry name" value="Tn3_Tnp_DDE_dom"/>
</dbReference>
<keyword evidence="4" id="KW-0233">DNA recombination</keyword>
<dbReference type="GO" id="GO:0004803">
    <property type="term" value="F:transposase activity"/>
    <property type="evidence" value="ECO:0007669"/>
    <property type="project" value="InterPro"/>
</dbReference>
<dbReference type="Proteomes" id="UP000553209">
    <property type="component" value="Unassembled WGS sequence"/>
</dbReference>
<keyword evidence="8" id="KW-1185">Reference proteome</keyword>
<name>A0A7X6MIM1_9ACTN</name>
<dbReference type="NCBIfam" id="NF033527">
    <property type="entry name" value="transpos_Tn3"/>
    <property type="match status" value="1"/>
</dbReference>
<keyword evidence="3" id="KW-0238">DNA-binding</keyword>
<dbReference type="AlphaFoldDB" id="A0A7X6MIM1"/>
<evidence type="ECO:0000313" key="8">
    <source>
        <dbReference type="Proteomes" id="UP000553209"/>
    </source>
</evidence>
<sequence>MARDLDLDELLDAFTLTADELRLLRNKSGATRLGFALTLRFLLWRGRFPRGRGEVPDNAVVHVARQVKVEPSEIAFYDWQGRSAKRNRTEIREFTGFGECSVPDAEKVTLWLAENVCDQERNPDRVRQRLLEHCKEELIEPPEKTRIERIVRSALSQAEDQMMARAVGEVPAEVVERMLTLIGQASDDPDEAPAAGEGPEVYARIKDAPGNVSLKTLIAEKTKLEAVRAVGVPHRAFARLPATMVAAWRDRAAAEAPSHLRGHPHQIKVCLLGALLFSREREITDTLVDLVISTVHKINARAEKVVTAEFVRDLKRVSGKEDILFRIAEASVGSPESLVREVVYPAAGGEQTLKDLLAEFRSKGTSYRQHKQRVFKSSYSNHYRVGLLQLLDVLEFHSSNDVHRPLVKALELICRYREVANNRPYYDAGEHVPVDGVIPFELRELLHRTDQRGRVRVLRTVYECGVFQSLREQLRCKEIWVVGADRWRNPDEDLPADFADKRVENYRKLNQPLDPDEFIARLRGDMVTELAHLNDALPRLGWVEVAERKAGAISLTPLEARAEPRNLRRLKKAVRAKWGVVPLLDMLKETALRTGMLEAFTGVGTREAITTEELWERLILVIYAYGTNTGLRRAAAGEHAYSEDDLRYIRRRYFTIEGARGAARAIANATFAIRSEALWGQGSTAVGSDSTHVKAFDQNLFTEWHSRYGGRGVLIYWHIEERSMAVHSQLLSCSASEVHAMVEGAMRHGTSMNVEANYVDSHGQSEIGFGITRLLGFKLLPRIKQINRVKLYQPDRGDLETYPLLRPAMTRPIRWDLIAQQYDQMIKYATAIRLGTASTEAILRRFTRAASHPTYAAMLEVGRAEKTAFAARYLRDRDLQYEVGSGLNVVENSHGIHGEILYGKTGELSSNRREEQELTMLALHILQACLVYVNTLMLQQVLAEPEWENTLTAEDRRGLTPLFSSNMNPYGDIRLNMGNRLALGG</sequence>
<dbReference type="InterPro" id="IPR025296">
    <property type="entry name" value="DUF4158"/>
</dbReference>
<evidence type="ECO:0000256" key="3">
    <source>
        <dbReference type="ARBA" id="ARBA00023125"/>
    </source>
</evidence>
<keyword evidence="2" id="KW-0815">Transposition</keyword>
<proteinExistence type="inferred from homology"/>
<protein>
    <submittedName>
        <fullName evidence="7">Tn3 family transposase</fullName>
    </submittedName>
</protein>
<gene>
    <name evidence="7" type="ORF">HGB44_21295</name>
</gene>
<comment type="caution">
    <text evidence="7">The sequence shown here is derived from an EMBL/GenBank/DDBJ whole genome shotgun (WGS) entry which is preliminary data.</text>
</comment>
<accession>A0A7X6MIM1</accession>
<evidence type="ECO:0000256" key="2">
    <source>
        <dbReference type="ARBA" id="ARBA00022578"/>
    </source>
</evidence>
<dbReference type="EMBL" id="JAAXPG010000021">
    <property type="protein sequence ID" value="NKZ00186.1"/>
    <property type="molecule type" value="Genomic_DNA"/>
</dbReference>
<comment type="similarity">
    <text evidence="1">Belongs to the transposase 7 family.</text>
</comment>
<evidence type="ECO:0000256" key="4">
    <source>
        <dbReference type="ARBA" id="ARBA00023172"/>
    </source>
</evidence>